<organism evidence="9 10">
    <name type="scientific">Pseudoteredinibacter isoporae</name>
    <dbReference type="NCBI Taxonomy" id="570281"/>
    <lineage>
        <taxon>Bacteria</taxon>
        <taxon>Pseudomonadati</taxon>
        <taxon>Pseudomonadota</taxon>
        <taxon>Gammaproteobacteria</taxon>
        <taxon>Cellvibrionales</taxon>
        <taxon>Cellvibrionaceae</taxon>
        <taxon>Pseudoteredinibacter</taxon>
    </lineage>
</organism>
<protein>
    <submittedName>
        <fullName evidence="9">Adhesin transport system outer membrane protein</fullName>
    </submittedName>
</protein>
<comment type="similarity">
    <text evidence="2">Belongs to the outer membrane factor (OMF) (TC 1.B.17) family.</text>
</comment>
<evidence type="ECO:0000256" key="8">
    <source>
        <dbReference type="SAM" id="SignalP"/>
    </source>
</evidence>
<dbReference type="SUPFAM" id="SSF56954">
    <property type="entry name" value="Outer membrane efflux proteins (OEP)"/>
    <property type="match status" value="1"/>
</dbReference>
<evidence type="ECO:0000313" key="10">
    <source>
        <dbReference type="Proteomes" id="UP000528457"/>
    </source>
</evidence>
<evidence type="ECO:0000256" key="2">
    <source>
        <dbReference type="ARBA" id="ARBA00007613"/>
    </source>
</evidence>
<evidence type="ECO:0000256" key="5">
    <source>
        <dbReference type="ARBA" id="ARBA00022692"/>
    </source>
</evidence>
<keyword evidence="7" id="KW-0998">Cell outer membrane</keyword>
<evidence type="ECO:0000256" key="3">
    <source>
        <dbReference type="ARBA" id="ARBA00022448"/>
    </source>
</evidence>
<dbReference type="NCBIfam" id="TIGR01844">
    <property type="entry name" value="type_I_sec_TolC"/>
    <property type="match status" value="1"/>
</dbReference>
<comment type="caution">
    <text evidence="9">The sequence shown here is derived from an EMBL/GenBank/DDBJ whole genome shotgun (WGS) entry which is preliminary data.</text>
</comment>
<name>A0A7X0MX13_9GAMM</name>
<dbReference type="InterPro" id="IPR010130">
    <property type="entry name" value="T1SS_OMP_TolC"/>
</dbReference>
<evidence type="ECO:0000256" key="4">
    <source>
        <dbReference type="ARBA" id="ARBA00022452"/>
    </source>
</evidence>
<evidence type="ECO:0000256" key="1">
    <source>
        <dbReference type="ARBA" id="ARBA00004442"/>
    </source>
</evidence>
<keyword evidence="8" id="KW-0732">Signal</keyword>
<dbReference type="GO" id="GO:1990281">
    <property type="term" value="C:efflux pump complex"/>
    <property type="evidence" value="ECO:0007669"/>
    <property type="project" value="TreeGrafter"/>
</dbReference>
<keyword evidence="10" id="KW-1185">Reference proteome</keyword>
<evidence type="ECO:0000313" key="9">
    <source>
        <dbReference type="EMBL" id="MBB6521569.1"/>
    </source>
</evidence>
<dbReference type="Gene3D" id="1.20.1600.10">
    <property type="entry name" value="Outer membrane efflux proteins (OEP)"/>
    <property type="match status" value="1"/>
</dbReference>
<keyword evidence="6" id="KW-0472">Membrane</keyword>
<evidence type="ECO:0000256" key="6">
    <source>
        <dbReference type="ARBA" id="ARBA00023136"/>
    </source>
</evidence>
<keyword evidence="4" id="KW-1134">Transmembrane beta strand</keyword>
<comment type="subcellular location">
    <subcellularLocation>
        <location evidence="1">Cell outer membrane</location>
    </subcellularLocation>
</comment>
<reference evidence="9 10" key="1">
    <citation type="submission" date="2020-08" db="EMBL/GenBank/DDBJ databases">
        <title>Genomic Encyclopedia of Type Strains, Phase IV (KMG-IV): sequencing the most valuable type-strain genomes for metagenomic binning, comparative biology and taxonomic classification.</title>
        <authorList>
            <person name="Goeker M."/>
        </authorList>
    </citation>
    <scope>NUCLEOTIDE SEQUENCE [LARGE SCALE GENOMIC DNA]</scope>
    <source>
        <strain evidence="9 10">DSM 22368</strain>
    </source>
</reference>
<feature type="chain" id="PRO_5031099085" evidence="8">
    <location>
        <begin position="24"/>
        <end position="427"/>
    </location>
</feature>
<dbReference type="InParanoid" id="A0A7X0MX13"/>
<keyword evidence="3" id="KW-0813">Transport</keyword>
<dbReference type="RefSeq" id="WP_166844340.1">
    <property type="nucleotide sequence ID" value="NZ_JAAONY010000002.1"/>
</dbReference>
<proteinExistence type="inferred from homology"/>
<accession>A0A7X0MX13</accession>
<feature type="signal peptide" evidence="8">
    <location>
        <begin position="1"/>
        <end position="23"/>
    </location>
</feature>
<keyword evidence="5" id="KW-0812">Transmembrane</keyword>
<dbReference type="AlphaFoldDB" id="A0A7X0MX13"/>
<dbReference type="InterPro" id="IPR051906">
    <property type="entry name" value="TolC-like"/>
</dbReference>
<dbReference type="GO" id="GO:0009279">
    <property type="term" value="C:cell outer membrane"/>
    <property type="evidence" value="ECO:0007669"/>
    <property type="project" value="UniProtKB-SubCell"/>
</dbReference>
<evidence type="ECO:0000256" key="7">
    <source>
        <dbReference type="ARBA" id="ARBA00023237"/>
    </source>
</evidence>
<dbReference type="Proteomes" id="UP000528457">
    <property type="component" value="Unassembled WGS sequence"/>
</dbReference>
<dbReference type="PANTHER" id="PTHR30026">
    <property type="entry name" value="OUTER MEMBRANE PROTEIN TOLC"/>
    <property type="match status" value="1"/>
</dbReference>
<gene>
    <name evidence="9" type="ORF">HNR48_001854</name>
</gene>
<dbReference type="EMBL" id="JACHHT010000002">
    <property type="protein sequence ID" value="MBB6521569.1"/>
    <property type="molecule type" value="Genomic_DNA"/>
</dbReference>
<dbReference type="GO" id="GO:0015288">
    <property type="term" value="F:porin activity"/>
    <property type="evidence" value="ECO:0007669"/>
    <property type="project" value="TreeGrafter"/>
</dbReference>
<dbReference type="Pfam" id="PF02321">
    <property type="entry name" value="OEP"/>
    <property type="match status" value="2"/>
</dbReference>
<dbReference type="GO" id="GO:0015562">
    <property type="term" value="F:efflux transmembrane transporter activity"/>
    <property type="evidence" value="ECO:0007669"/>
    <property type="project" value="InterPro"/>
</dbReference>
<dbReference type="InterPro" id="IPR003423">
    <property type="entry name" value="OMP_efflux"/>
</dbReference>
<sequence>MKVKHLVGMIGLGVVSLSSTIQAQTLQEAIRTSINSHPEVSAAKHEVLAREQEIKGARAGYLPTVDVAAGFGREETKSPTTGQREVDLDRKETSISARQLVFDGFATRSEVRRQEARTESARHELSTTEENIALRTAEVYLSILTQADLLKLAEASLQEHKSIYDQMTLRNQSGVGSRADLDQIAARLALAESNVVVAQANLMDSVTNYYRVTGVMPQVDALAMPNNSINLPANLEAAIELALQSHPTLKTANADIDATVAQAEAAKSPFWPDLRLEADASWNEDTGGVVGEDERQIIALRMRYNLYRGGADKARRKQTQYLLEESKDVRNNTSRQVVEGLRLSWTAFESISSQLQYLQAHVDAAQATKEAYINQFNIGRRTLLDLLNTENEVVDAKRNLIRASYNQKLAEYRIYNSMGVLMQKLSI</sequence>
<dbReference type="PANTHER" id="PTHR30026:SF22">
    <property type="entry name" value="OUTER MEMBRANE EFFLUX PROTEIN"/>
    <property type="match status" value="1"/>
</dbReference>